<feature type="binding site" evidence="8">
    <location>
        <position position="286"/>
    </location>
    <ligand>
        <name>substrate</name>
    </ligand>
</feature>
<dbReference type="EMBL" id="JAVJGV010000056">
    <property type="protein sequence ID" value="MDR5603763.1"/>
    <property type="molecule type" value="Genomic_DNA"/>
</dbReference>
<comment type="subunit">
    <text evidence="8">Homodimer.</text>
</comment>
<comment type="subcellular location">
    <subcellularLocation>
        <location evidence="8">Cytoplasm</location>
    </subcellularLocation>
</comment>
<proteinExistence type="inferred from homology"/>
<dbReference type="PIRSF" id="PIRSF000521">
    <property type="entry name" value="Transaminase_4ab_Lys_Orn"/>
    <property type="match status" value="1"/>
</dbReference>
<evidence type="ECO:0000256" key="5">
    <source>
        <dbReference type="ARBA" id="ARBA00022691"/>
    </source>
</evidence>
<dbReference type="NCBIfam" id="TIGR00508">
    <property type="entry name" value="bioA"/>
    <property type="match status" value="1"/>
</dbReference>
<evidence type="ECO:0000313" key="9">
    <source>
        <dbReference type="EMBL" id="MDR5603763.1"/>
    </source>
</evidence>
<dbReference type="GO" id="GO:0004015">
    <property type="term" value="F:adenosylmethionine-8-amino-7-oxononanoate transaminase activity"/>
    <property type="evidence" value="ECO:0007669"/>
    <property type="project" value="UniProtKB-EC"/>
</dbReference>
<reference evidence="9 10" key="1">
    <citation type="submission" date="2023-08" db="EMBL/GenBank/DDBJ databases">
        <title>Whole genome sequencing of Staphylococcus coagulans NN-2474.</title>
        <authorList>
            <person name="Kropotov V.S."/>
            <person name="Boriskina E.V."/>
            <person name="Gordinskaya N.A."/>
            <person name="Shkurkina I.S."/>
            <person name="Kryazhev D.V."/>
            <person name="Alekseeva A.E."/>
            <person name="Makhova M.A."/>
        </authorList>
    </citation>
    <scope>NUCLEOTIDE SEQUENCE [LARGE SCALE GENOMIC DNA]</scope>
    <source>
        <strain evidence="9 10">NN-2474</strain>
    </source>
</reference>
<dbReference type="SUPFAM" id="SSF53383">
    <property type="entry name" value="PLP-dependent transferases"/>
    <property type="match status" value="1"/>
</dbReference>
<evidence type="ECO:0000256" key="8">
    <source>
        <dbReference type="HAMAP-Rule" id="MF_00834"/>
    </source>
</evidence>
<dbReference type="PANTHER" id="PTHR42684:SF17">
    <property type="entry name" value="ADENOSYLMETHIONINE-8-AMINO-7-OXONONANOATE AMINOTRANSFERASE"/>
    <property type="match status" value="1"/>
</dbReference>
<feature type="binding site" evidence="8">
    <location>
        <begin position="116"/>
        <end position="117"/>
    </location>
    <ligand>
        <name>pyridoxal 5'-phosphate</name>
        <dbReference type="ChEBI" id="CHEBI:597326"/>
    </ligand>
</feature>
<feature type="binding site" evidence="8">
    <location>
        <position position="257"/>
    </location>
    <ligand>
        <name>pyridoxal 5'-phosphate</name>
        <dbReference type="ChEBI" id="CHEBI:597326"/>
    </ligand>
</feature>
<feature type="binding site" evidence="8">
    <location>
        <begin position="322"/>
        <end position="323"/>
    </location>
    <ligand>
        <name>pyridoxal 5'-phosphate</name>
        <dbReference type="ChEBI" id="CHEBI:597326"/>
    </ligand>
</feature>
<dbReference type="Gene3D" id="3.90.1150.10">
    <property type="entry name" value="Aspartate Aminotransferase, domain 1"/>
    <property type="match status" value="1"/>
</dbReference>
<dbReference type="PANTHER" id="PTHR42684">
    <property type="entry name" value="ADENOSYLMETHIONINE-8-AMINO-7-OXONONANOATE AMINOTRANSFERASE"/>
    <property type="match status" value="1"/>
</dbReference>
<feature type="site" description="Participates in the substrate recognition with KAPA and in a stacking interaction with the adenine ring of SAM" evidence="8">
    <location>
        <position position="19"/>
    </location>
</feature>
<keyword evidence="10" id="KW-1185">Reference proteome</keyword>
<comment type="similarity">
    <text evidence="8">Belongs to the class-III pyridoxal-phosphate-dependent aminotransferase family. BioA subfamily.</text>
</comment>
<protein>
    <recommendedName>
        <fullName evidence="8">Adenosylmethionine-8-amino-7-oxononanoate aminotransferase</fullName>
        <ecNumber evidence="8">2.6.1.62</ecNumber>
    </recommendedName>
    <alternativeName>
        <fullName evidence="8">7,8-diamino-pelargonic acid aminotransferase</fullName>
        <shortName evidence="8">DAPA AT</shortName>
        <shortName evidence="8">DAPA aminotransferase</shortName>
    </alternativeName>
    <alternativeName>
        <fullName evidence="8">7,8-diaminononanoate synthase</fullName>
        <shortName evidence="8">DANS</shortName>
    </alternativeName>
    <alternativeName>
        <fullName evidence="8">Diaminopelargonic acid synthase</fullName>
    </alternativeName>
</protein>
<keyword evidence="6 8" id="KW-0093">Biotin biosynthesis</keyword>
<dbReference type="EC" id="2.6.1.62" evidence="8"/>
<dbReference type="PROSITE" id="PS00600">
    <property type="entry name" value="AA_TRANSFER_CLASS_3"/>
    <property type="match status" value="1"/>
</dbReference>
<feature type="binding site" evidence="8">
    <location>
        <position position="321"/>
    </location>
    <ligand>
        <name>substrate</name>
    </ligand>
</feature>
<evidence type="ECO:0000256" key="6">
    <source>
        <dbReference type="ARBA" id="ARBA00022756"/>
    </source>
</evidence>
<keyword evidence="2 8" id="KW-0963">Cytoplasm</keyword>
<evidence type="ECO:0000256" key="3">
    <source>
        <dbReference type="ARBA" id="ARBA00022576"/>
    </source>
</evidence>
<keyword evidence="4 8" id="KW-0808">Transferase</keyword>
<dbReference type="InterPro" id="IPR049704">
    <property type="entry name" value="Aminotrans_3_PPA_site"/>
</dbReference>
<comment type="caution">
    <text evidence="9">The sequence shown here is derived from an EMBL/GenBank/DDBJ whole genome shotgun (WGS) entry which is preliminary data.</text>
</comment>
<evidence type="ECO:0000256" key="2">
    <source>
        <dbReference type="ARBA" id="ARBA00022490"/>
    </source>
</evidence>
<comment type="pathway">
    <text evidence="8">Cofactor biosynthesis; biotin biosynthesis; 7,8-diaminononanoate from 8-amino-7-oxononanoate (SAM route): step 1/1.</text>
</comment>
<dbReference type="InterPro" id="IPR015421">
    <property type="entry name" value="PyrdxlP-dep_Trfase_major"/>
</dbReference>
<organism evidence="9 10">
    <name type="scientific">Staphylococcus coagulans</name>
    <dbReference type="NCBI Taxonomy" id="74706"/>
    <lineage>
        <taxon>Bacteria</taxon>
        <taxon>Bacillati</taxon>
        <taxon>Bacillota</taxon>
        <taxon>Bacilli</taxon>
        <taxon>Bacillales</taxon>
        <taxon>Staphylococcaceae</taxon>
        <taxon>Staphylococcus</taxon>
    </lineage>
</organism>
<feature type="modified residue" description="N6-(pyridoxal phosphate)lysine" evidence="8">
    <location>
        <position position="286"/>
    </location>
</feature>
<dbReference type="InterPro" id="IPR005814">
    <property type="entry name" value="Aminotrans_3"/>
</dbReference>
<dbReference type="HAMAP" id="MF_00834">
    <property type="entry name" value="BioA"/>
    <property type="match status" value="1"/>
</dbReference>
<comment type="catalytic activity">
    <reaction evidence="8">
        <text>(8S)-8-amino-7-oxononanoate + S-adenosyl-L-methionine = S-adenosyl-4-methylsulfanyl-2-oxobutanoate + (7R,8S)-7,8-diammoniononanoate</text>
        <dbReference type="Rhea" id="RHEA:16861"/>
        <dbReference type="ChEBI" id="CHEBI:16490"/>
        <dbReference type="ChEBI" id="CHEBI:59789"/>
        <dbReference type="ChEBI" id="CHEBI:149468"/>
        <dbReference type="ChEBI" id="CHEBI:149469"/>
        <dbReference type="EC" id="2.6.1.62"/>
    </reaction>
</comment>
<dbReference type="Gene3D" id="3.40.640.10">
    <property type="entry name" value="Type I PLP-dependent aspartate aminotransferase-like (Major domain)"/>
    <property type="match status" value="1"/>
</dbReference>
<evidence type="ECO:0000256" key="1">
    <source>
        <dbReference type="ARBA" id="ARBA00001933"/>
    </source>
</evidence>
<evidence type="ECO:0000256" key="7">
    <source>
        <dbReference type="ARBA" id="ARBA00022898"/>
    </source>
</evidence>
<evidence type="ECO:0000313" key="10">
    <source>
        <dbReference type="Proteomes" id="UP001255050"/>
    </source>
</evidence>
<comment type="cofactor">
    <cofactor evidence="1 8">
        <name>pyridoxal 5'-phosphate</name>
        <dbReference type="ChEBI" id="CHEBI:597326"/>
    </cofactor>
</comment>
<feature type="binding site" evidence="8">
    <location>
        <position position="414"/>
    </location>
    <ligand>
        <name>substrate</name>
    </ligand>
</feature>
<name>A0ABU1F0V9_9STAP</name>
<dbReference type="CDD" id="cd00610">
    <property type="entry name" value="OAT_like"/>
    <property type="match status" value="1"/>
</dbReference>
<keyword evidence="7 8" id="KW-0663">Pyridoxal phosphate</keyword>
<comment type="function">
    <text evidence="8">Catalyzes the transfer of the alpha-amino group from S-adenosyl-L-methionine (SAM) to 7-keto-8-aminopelargonic acid (KAPA) to form 7,8-diaminopelargonic acid (DAPA). It is the only aminotransferase known to utilize SAM as an amino donor.</text>
</comment>
<dbReference type="InterPro" id="IPR015424">
    <property type="entry name" value="PyrdxlP-dep_Trfase"/>
</dbReference>
<evidence type="ECO:0000256" key="4">
    <source>
        <dbReference type="ARBA" id="ARBA00022679"/>
    </source>
</evidence>
<sequence>MMKHKALVQKDLEYVWHPFTQMGVYAEKEPIIIESGKGSYLYDTKGRRYLDGYASLWVNVHGHQDQQLNRAIQKQLKSIAHSTLLGSSNIPSIKLAEKLVQITPERLKKVFYSDTGSAAVEIAIKIAYQYWKNKDPEKYAKKNKFLTLHQAYHGDTIGSVSVGGIDTFHRIFNDLIFENIQVPCPSYYHSDAESEEEMIAHILDQIEKLLQTRGDEIVGFVIEPLIQGATGLFVHPKGFLKAVEQLCRKYNVLLIVDEVAVGFGRTGKMFACEHEDVQPDLMCLGKAITGGYVPLAATLTSQEIYDAFLSHTHAEKTFFHGHTYTGNQVVCAVALENIKLFKKRHLISQIQKTSQTLAQQLHTLSTHPYVGDIRGRGLMYGVELVANQEQKTPLAIESVEAIIDQCKQEGLMIRNLENVITFVPVLSMSNKEIKKMVRIFKKVLLNQYRVESVGGASR</sequence>
<feature type="binding site" evidence="8">
    <location>
        <position position="152"/>
    </location>
    <ligand>
        <name>substrate</name>
    </ligand>
</feature>
<dbReference type="Proteomes" id="UP001255050">
    <property type="component" value="Unassembled WGS sequence"/>
</dbReference>
<dbReference type="Pfam" id="PF00202">
    <property type="entry name" value="Aminotran_3"/>
    <property type="match status" value="1"/>
</dbReference>
<dbReference type="InterPro" id="IPR015422">
    <property type="entry name" value="PyrdxlP-dep_Trfase_small"/>
</dbReference>
<dbReference type="InterPro" id="IPR005815">
    <property type="entry name" value="BioA"/>
</dbReference>
<keyword evidence="3 8" id="KW-0032">Aminotransferase</keyword>
<accession>A0ABU1F0V9</accession>
<keyword evidence="5 8" id="KW-0949">S-adenosyl-L-methionine</keyword>
<gene>
    <name evidence="8 9" type="primary">bioA</name>
    <name evidence="9" type="ORF">RCO12_10005</name>
</gene>
<comment type="caution">
    <text evidence="8">Lacks conserved residue(s) required for the propagation of feature annotation.</text>
</comment>